<dbReference type="PATRIC" id="fig|999422.3.peg.716"/>
<evidence type="ECO:0000256" key="2">
    <source>
        <dbReference type="ARBA" id="ARBA00023125"/>
    </source>
</evidence>
<dbReference type="AlphaFoldDB" id="H1HKK7"/>
<protein>
    <recommendedName>
        <fullName evidence="4">HTH araC/xylS-type domain-containing protein</fullName>
    </recommendedName>
</protein>
<evidence type="ECO:0000259" key="4">
    <source>
        <dbReference type="PROSITE" id="PS01124"/>
    </source>
</evidence>
<accession>H1HKK7</accession>
<dbReference type="EMBL" id="AGEK01000016">
    <property type="protein sequence ID" value="EHO73108.1"/>
    <property type="molecule type" value="Genomic_DNA"/>
</dbReference>
<dbReference type="GO" id="GO:0003700">
    <property type="term" value="F:DNA-binding transcription factor activity"/>
    <property type="evidence" value="ECO:0007669"/>
    <property type="project" value="InterPro"/>
</dbReference>
<keyword evidence="3" id="KW-0804">Transcription</keyword>
<reference evidence="5 6" key="1">
    <citation type="submission" date="2011-12" db="EMBL/GenBank/DDBJ databases">
        <title>The Genome Sequence of Prevotella maculosa OT 289.</title>
        <authorList>
            <consortium name="The Broad Institute Genome Sequencing Platform"/>
            <person name="Earl A."/>
            <person name="Ward D."/>
            <person name="Feldgarden M."/>
            <person name="Gevers D."/>
            <person name="Izard J."/>
            <person name="Blanton J.M."/>
            <person name="Mathney J."/>
            <person name="Tanner A.C."/>
            <person name="Dewhirst F.E."/>
            <person name="Young S.K."/>
            <person name="Zeng Q."/>
            <person name="Gargeya S."/>
            <person name="Fitzgerald M."/>
            <person name="Haas B."/>
            <person name="Abouelleil A."/>
            <person name="Alvarado L."/>
            <person name="Arachchi H.M."/>
            <person name="Berlin A."/>
            <person name="Chapman S.B."/>
            <person name="Gearin G."/>
            <person name="Goldberg J."/>
            <person name="Griggs A."/>
            <person name="Gujja S."/>
            <person name="Hansen M."/>
            <person name="Heiman D."/>
            <person name="Howarth C."/>
            <person name="Larimer J."/>
            <person name="Lui A."/>
            <person name="MacDonald P.J.P."/>
            <person name="McCowen C."/>
            <person name="Montmayeur A."/>
            <person name="Murphy C."/>
            <person name="Neiman D."/>
            <person name="Pearson M."/>
            <person name="Priest M."/>
            <person name="Roberts A."/>
            <person name="Saif S."/>
            <person name="Shea T."/>
            <person name="Sisk P."/>
            <person name="Stolte C."/>
            <person name="Sykes S."/>
            <person name="Wortman J."/>
            <person name="Nusbaum C."/>
            <person name="Birren B."/>
        </authorList>
    </citation>
    <scope>NUCLEOTIDE SEQUENCE [LARGE SCALE GENOMIC DNA]</scope>
    <source>
        <strain evidence="5 6">OT 289</strain>
    </source>
</reference>
<keyword evidence="1" id="KW-0805">Transcription regulation</keyword>
<dbReference type="InterPro" id="IPR009057">
    <property type="entry name" value="Homeodomain-like_sf"/>
</dbReference>
<dbReference type="PROSITE" id="PS01124">
    <property type="entry name" value="HTH_ARAC_FAMILY_2"/>
    <property type="match status" value="1"/>
</dbReference>
<keyword evidence="2" id="KW-0238">DNA-binding</keyword>
<sequence length="290" mass="33587">MTDMKEITVASALQLHKGSHIENDLLLLDALAALPLPEEPRRMGCLLLALCTSGTARYTVDTIQHVVRPKDIIIISPGQVTDDYDLSEDCNGIGLMLSDRFFRESISGIHELSSLFLFSKNHPVCELRPEEVEMLSNYFHLLKQKVDNSDHHFRVETVKSLLQTLIYDISNAIYRIQNSEKHKHSRSEKIFFDYIELVERNFRHERRVGWYAAQLNITAKYLSESVKAISRRTPNAWIDYYVTLEMRVMLKNTAKSIKEIANELHFSNQSFMGKYFKEHVGMSPSQYRKT</sequence>
<dbReference type="HOGENOM" id="CLU_000445_88_2_10"/>
<feature type="domain" description="HTH araC/xylS-type" evidence="4">
    <location>
        <begin position="192"/>
        <end position="290"/>
    </location>
</feature>
<gene>
    <name evidence="5" type="ORF">HMPREF9944_00701</name>
</gene>
<keyword evidence="6" id="KW-1185">Reference proteome</keyword>
<dbReference type="PANTHER" id="PTHR43280">
    <property type="entry name" value="ARAC-FAMILY TRANSCRIPTIONAL REGULATOR"/>
    <property type="match status" value="1"/>
</dbReference>
<name>H1HKK7_9BACT</name>
<dbReference type="GO" id="GO:0043565">
    <property type="term" value="F:sequence-specific DNA binding"/>
    <property type="evidence" value="ECO:0007669"/>
    <property type="project" value="InterPro"/>
</dbReference>
<evidence type="ECO:0000313" key="5">
    <source>
        <dbReference type="EMBL" id="EHO73108.1"/>
    </source>
</evidence>
<dbReference type="STRING" id="999422.HMPREF9944_00701"/>
<dbReference type="SUPFAM" id="SSF51215">
    <property type="entry name" value="Regulatory protein AraC"/>
    <property type="match status" value="1"/>
</dbReference>
<dbReference type="Proteomes" id="UP000003167">
    <property type="component" value="Unassembled WGS sequence"/>
</dbReference>
<organism evidence="5 6">
    <name type="scientific">Segatella maculosa OT 289</name>
    <dbReference type="NCBI Taxonomy" id="999422"/>
    <lineage>
        <taxon>Bacteria</taxon>
        <taxon>Pseudomonadati</taxon>
        <taxon>Bacteroidota</taxon>
        <taxon>Bacteroidia</taxon>
        <taxon>Bacteroidales</taxon>
        <taxon>Prevotellaceae</taxon>
        <taxon>Segatella</taxon>
    </lineage>
</organism>
<comment type="caution">
    <text evidence="5">The sequence shown here is derived from an EMBL/GenBank/DDBJ whole genome shotgun (WGS) entry which is preliminary data.</text>
</comment>
<evidence type="ECO:0000256" key="1">
    <source>
        <dbReference type="ARBA" id="ARBA00023015"/>
    </source>
</evidence>
<dbReference type="PANTHER" id="PTHR43280:SF32">
    <property type="entry name" value="TRANSCRIPTIONAL REGULATORY PROTEIN"/>
    <property type="match status" value="1"/>
</dbReference>
<dbReference type="InterPro" id="IPR037923">
    <property type="entry name" value="HTH-like"/>
</dbReference>
<dbReference type="RefSeq" id="WP_008564447.1">
    <property type="nucleotide sequence ID" value="NZ_JH594501.1"/>
</dbReference>
<evidence type="ECO:0000313" key="6">
    <source>
        <dbReference type="Proteomes" id="UP000003167"/>
    </source>
</evidence>
<dbReference type="InterPro" id="IPR018060">
    <property type="entry name" value="HTH_AraC"/>
</dbReference>
<dbReference type="OrthoDB" id="1372329at2"/>
<evidence type="ECO:0000256" key="3">
    <source>
        <dbReference type="ARBA" id="ARBA00023163"/>
    </source>
</evidence>
<dbReference type="SUPFAM" id="SSF46689">
    <property type="entry name" value="Homeodomain-like"/>
    <property type="match status" value="1"/>
</dbReference>
<proteinExistence type="predicted"/>
<dbReference type="SMART" id="SM00342">
    <property type="entry name" value="HTH_ARAC"/>
    <property type="match status" value="1"/>
</dbReference>
<dbReference type="Pfam" id="PF12833">
    <property type="entry name" value="HTH_18"/>
    <property type="match status" value="1"/>
</dbReference>
<dbReference type="Gene3D" id="1.10.10.60">
    <property type="entry name" value="Homeodomain-like"/>
    <property type="match status" value="1"/>
</dbReference>